<accession>A0A9X1JMN4</accession>
<keyword evidence="3" id="KW-0812">Transmembrane</keyword>
<dbReference type="Proteomes" id="UP001138681">
    <property type="component" value="Unassembled WGS sequence"/>
</dbReference>
<evidence type="ECO:0000313" key="5">
    <source>
        <dbReference type="EMBL" id="MBV7259599.1"/>
    </source>
</evidence>
<dbReference type="InterPro" id="IPR000160">
    <property type="entry name" value="GGDEF_dom"/>
</dbReference>
<dbReference type="SMART" id="SM00267">
    <property type="entry name" value="GGDEF"/>
    <property type="match status" value="1"/>
</dbReference>
<feature type="domain" description="GGDEF" evidence="4">
    <location>
        <begin position="237"/>
        <end position="369"/>
    </location>
</feature>
<evidence type="ECO:0000259" key="4">
    <source>
        <dbReference type="PROSITE" id="PS50887"/>
    </source>
</evidence>
<keyword evidence="6" id="KW-1185">Reference proteome</keyword>
<dbReference type="PANTHER" id="PTHR45138">
    <property type="entry name" value="REGULATORY COMPONENTS OF SENSORY TRANSDUCTION SYSTEM"/>
    <property type="match status" value="1"/>
</dbReference>
<gene>
    <name evidence="5" type="ORF">KCG46_08430</name>
</gene>
<feature type="transmembrane region" description="Helical" evidence="3">
    <location>
        <begin position="170"/>
        <end position="189"/>
    </location>
</feature>
<dbReference type="GO" id="GO:0005886">
    <property type="term" value="C:plasma membrane"/>
    <property type="evidence" value="ECO:0007669"/>
    <property type="project" value="TreeGrafter"/>
</dbReference>
<dbReference type="CDD" id="cd01949">
    <property type="entry name" value="GGDEF"/>
    <property type="match status" value="1"/>
</dbReference>
<dbReference type="InterPro" id="IPR050469">
    <property type="entry name" value="Diguanylate_Cyclase"/>
</dbReference>
<keyword evidence="3" id="KW-0472">Membrane</keyword>
<dbReference type="GO" id="GO:1902201">
    <property type="term" value="P:negative regulation of bacterial-type flagellum-dependent cell motility"/>
    <property type="evidence" value="ECO:0007669"/>
    <property type="project" value="TreeGrafter"/>
</dbReference>
<dbReference type="Pfam" id="PF00990">
    <property type="entry name" value="GGDEF"/>
    <property type="match status" value="1"/>
</dbReference>
<dbReference type="FunFam" id="3.30.70.270:FF:000001">
    <property type="entry name" value="Diguanylate cyclase domain protein"/>
    <property type="match status" value="1"/>
</dbReference>
<name>A0A9X1JMN4_9SPHN</name>
<dbReference type="GO" id="GO:0052621">
    <property type="term" value="F:diguanylate cyclase activity"/>
    <property type="evidence" value="ECO:0007669"/>
    <property type="project" value="UniProtKB-EC"/>
</dbReference>
<evidence type="ECO:0000256" key="3">
    <source>
        <dbReference type="SAM" id="Phobius"/>
    </source>
</evidence>
<protein>
    <recommendedName>
        <fullName evidence="1">diguanylate cyclase</fullName>
        <ecNumber evidence="1">2.7.7.65</ecNumber>
    </recommendedName>
</protein>
<dbReference type="PANTHER" id="PTHR45138:SF9">
    <property type="entry name" value="DIGUANYLATE CYCLASE DGCM-RELATED"/>
    <property type="match status" value="1"/>
</dbReference>
<feature type="transmembrane region" description="Helical" evidence="3">
    <location>
        <begin position="76"/>
        <end position="94"/>
    </location>
</feature>
<dbReference type="PROSITE" id="PS50887">
    <property type="entry name" value="GGDEF"/>
    <property type="match status" value="1"/>
</dbReference>
<evidence type="ECO:0000313" key="6">
    <source>
        <dbReference type="Proteomes" id="UP001138681"/>
    </source>
</evidence>
<dbReference type="NCBIfam" id="TIGR00254">
    <property type="entry name" value="GGDEF"/>
    <property type="match status" value="1"/>
</dbReference>
<evidence type="ECO:0000256" key="1">
    <source>
        <dbReference type="ARBA" id="ARBA00012528"/>
    </source>
</evidence>
<reference evidence="5" key="1">
    <citation type="submission" date="2021-04" db="EMBL/GenBank/DDBJ databases">
        <authorList>
            <person name="Pira H."/>
            <person name="Risdian C."/>
            <person name="Wink J."/>
        </authorList>
    </citation>
    <scope>NUCLEOTIDE SEQUENCE</scope>
    <source>
        <strain evidence="5">WH158</strain>
    </source>
</reference>
<comment type="caution">
    <text evidence="5">The sequence shown here is derived from an EMBL/GenBank/DDBJ whole genome shotgun (WGS) entry which is preliminary data.</text>
</comment>
<proteinExistence type="predicted"/>
<dbReference type="EC" id="2.7.7.65" evidence="1"/>
<feature type="region of interest" description="Disordered" evidence="2">
    <location>
        <begin position="359"/>
        <end position="390"/>
    </location>
</feature>
<organism evidence="5 6">
    <name type="scientific">Erythrobacter crassostreae</name>
    <dbReference type="NCBI Taxonomy" id="2828328"/>
    <lineage>
        <taxon>Bacteria</taxon>
        <taxon>Pseudomonadati</taxon>
        <taxon>Pseudomonadota</taxon>
        <taxon>Alphaproteobacteria</taxon>
        <taxon>Sphingomonadales</taxon>
        <taxon>Erythrobacteraceae</taxon>
        <taxon>Erythrobacter/Porphyrobacter group</taxon>
        <taxon>Erythrobacter</taxon>
    </lineage>
</organism>
<dbReference type="AlphaFoldDB" id="A0A9X1JMN4"/>
<dbReference type="GO" id="GO:0043709">
    <property type="term" value="P:cell adhesion involved in single-species biofilm formation"/>
    <property type="evidence" value="ECO:0007669"/>
    <property type="project" value="TreeGrafter"/>
</dbReference>
<feature type="transmembrane region" description="Helical" evidence="3">
    <location>
        <begin position="106"/>
        <end position="124"/>
    </location>
</feature>
<evidence type="ECO:0000256" key="2">
    <source>
        <dbReference type="SAM" id="MobiDB-lite"/>
    </source>
</evidence>
<feature type="transmembrane region" description="Helical" evidence="3">
    <location>
        <begin position="136"/>
        <end position="158"/>
    </location>
</feature>
<feature type="transmembrane region" description="Helical" evidence="3">
    <location>
        <begin position="49"/>
        <end position="69"/>
    </location>
</feature>
<dbReference type="RefSeq" id="WP_218404807.1">
    <property type="nucleotide sequence ID" value="NZ_JAGSPC010000001.1"/>
</dbReference>
<sequence length="390" mass="42926">MAIFAVTFFVLWTLNRTRIETLALSGGWALLSVGFTFSLLSPDHWGRAIIAITHVPYTLAAICISYGILSRVKVSTPVPAMLSIALLGICTMAFTQRFHGPVLTDLYITNLTCGVIMVQTAQLFAQKRGRDGVETFLFIMLTITAAQFFIRPLLTFAVDGAIAAETYRDSVYYAAMVWMFAFGSVLFGLSQIAGAVKDQLIEVTRKNSVDELSGLLLRSEFETQVKAAFARAGKKRTPVSLIICDLDHFKQINDIWGHQIGDEAIARFGPMIRTMVRDSDIAGRVGGEEFCILVWDAREVIAAKLSERLRGATAKLQVSQDALDVRLSASFGVAEREHGETYRSLFARADQALYAAKKNGRDRVRTAGEPKSPDRAEDARKPATTDRLAG</sequence>
<keyword evidence="3" id="KW-1133">Transmembrane helix</keyword>
<dbReference type="EMBL" id="JAGSPC010000001">
    <property type="protein sequence ID" value="MBV7259599.1"/>
    <property type="molecule type" value="Genomic_DNA"/>
</dbReference>